<dbReference type="AlphaFoldDB" id="A0A543PX43"/>
<organism evidence="5 6">
    <name type="scientific">Humibacillus xanthopallidus</name>
    <dbReference type="NCBI Taxonomy" id="412689"/>
    <lineage>
        <taxon>Bacteria</taxon>
        <taxon>Bacillati</taxon>
        <taxon>Actinomycetota</taxon>
        <taxon>Actinomycetes</taxon>
        <taxon>Micrococcales</taxon>
        <taxon>Intrasporangiaceae</taxon>
        <taxon>Humibacillus</taxon>
    </lineage>
</organism>
<dbReference type="PANTHER" id="PTHR43179:SF12">
    <property type="entry name" value="GALACTOFURANOSYLTRANSFERASE GLFT2"/>
    <property type="match status" value="1"/>
</dbReference>
<dbReference type="RefSeq" id="WP_141821552.1">
    <property type="nucleotide sequence ID" value="NZ_BAAAQC010000006.1"/>
</dbReference>
<dbReference type="PANTHER" id="PTHR43179">
    <property type="entry name" value="RHAMNOSYLTRANSFERASE WBBL"/>
    <property type="match status" value="1"/>
</dbReference>
<reference evidence="5 6" key="1">
    <citation type="submission" date="2019-06" db="EMBL/GenBank/DDBJ databases">
        <title>Sequencing the genomes of 1000 actinobacteria strains.</title>
        <authorList>
            <person name="Klenk H.-P."/>
        </authorList>
    </citation>
    <scope>NUCLEOTIDE SEQUENCE [LARGE SCALE GENOMIC DNA]</scope>
    <source>
        <strain evidence="5 6">DSM 21776</strain>
    </source>
</reference>
<protein>
    <submittedName>
        <fullName evidence="5">GT2 family glycosyltransferase</fullName>
    </submittedName>
</protein>
<dbReference type="Gene3D" id="3.90.550.10">
    <property type="entry name" value="Spore Coat Polysaccharide Biosynthesis Protein SpsA, Chain A"/>
    <property type="match status" value="1"/>
</dbReference>
<sequence length="344" mass="37824">MNTRRRSVIVLGFGAESHLESVLSAIDADCIDDDEIILVDNGIESRSARQDAWPSRVRVVGDGRNTGFAGGCHRGAEAAEGDVFVFVNSDAVIRRGTLDALTRGTLEPGVAIACGRLLLADQPDLVNSVGNPLHFSGISWAGSCGEVATAHETEQDVTVATGGLLAMSRDMWDALGGFDEMYFAYNEDTDLSLRAWLRGWRVLYVPDAVAEHHYEFGRSPLKMYLVERNRLVTVLTDYPDRLLRVVLPAMVGMEALLLVQALLQGWSAQKLRSWWWIARHAGVLRDRRARVQAQVTASDADIARLLVSRVEPPMMSLPPGMGVVNGGLDAYWRRARRSLVARGQ</sequence>
<evidence type="ECO:0000256" key="1">
    <source>
        <dbReference type="ARBA" id="ARBA00004776"/>
    </source>
</evidence>
<evidence type="ECO:0000256" key="2">
    <source>
        <dbReference type="ARBA" id="ARBA00006739"/>
    </source>
</evidence>
<dbReference type="SUPFAM" id="SSF53448">
    <property type="entry name" value="Nucleotide-diphospho-sugar transferases"/>
    <property type="match status" value="1"/>
</dbReference>
<evidence type="ECO:0000256" key="4">
    <source>
        <dbReference type="ARBA" id="ARBA00022679"/>
    </source>
</evidence>
<dbReference type="InterPro" id="IPR029044">
    <property type="entry name" value="Nucleotide-diphossugar_trans"/>
</dbReference>
<dbReference type="Pfam" id="PF13641">
    <property type="entry name" value="Glyco_tranf_2_3"/>
    <property type="match status" value="1"/>
</dbReference>
<dbReference type="GO" id="GO:0016757">
    <property type="term" value="F:glycosyltransferase activity"/>
    <property type="evidence" value="ECO:0007669"/>
    <property type="project" value="UniProtKB-KW"/>
</dbReference>
<name>A0A543PX43_9MICO</name>
<dbReference type="OrthoDB" id="9771846at2"/>
<dbReference type="EMBL" id="VFQF01000001">
    <property type="protein sequence ID" value="TQN48649.1"/>
    <property type="molecule type" value="Genomic_DNA"/>
</dbReference>
<evidence type="ECO:0000313" key="6">
    <source>
        <dbReference type="Proteomes" id="UP000320085"/>
    </source>
</evidence>
<comment type="similarity">
    <text evidence="2">Belongs to the glycosyltransferase 2 family.</text>
</comment>
<accession>A0A543PX43</accession>
<dbReference type="Proteomes" id="UP000320085">
    <property type="component" value="Unassembled WGS sequence"/>
</dbReference>
<comment type="pathway">
    <text evidence="1">Cell wall biogenesis; cell wall polysaccharide biosynthesis.</text>
</comment>
<keyword evidence="4 5" id="KW-0808">Transferase</keyword>
<proteinExistence type="inferred from homology"/>
<keyword evidence="3" id="KW-0328">Glycosyltransferase</keyword>
<evidence type="ECO:0000313" key="5">
    <source>
        <dbReference type="EMBL" id="TQN48649.1"/>
    </source>
</evidence>
<comment type="caution">
    <text evidence="5">The sequence shown here is derived from an EMBL/GenBank/DDBJ whole genome shotgun (WGS) entry which is preliminary data.</text>
</comment>
<gene>
    <name evidence="5" type="ORF">FHX52_1791</name>
</gene>
<evidence type="ECO:0000256" key="3">
    <source>
        <dbReference type="ARBA" id="ARBA00022676"/>
    </source>
</evidence>